<keyword evidence="3" id="KW-1185">Reference proteome</keyword>
<organism evidence="2 3">
    <name type="scientific">Malus baccata</name>
    <name type="common">Siberian crab apple</name>
    <name type="synonym">Pyrus baccata</name>
    <dbReference type="NCBI Taxonomy" id="106549"/>
    <lineage>
        <taxon>Eukaryota</taxon>
        <taxon>Viridiplantae</taxon>
        <taxon>Streptophyta</taxon>
        <taxon>Embryophyta</taxon>
        <taxon>Tracheophyta</taxon>
        <taxon>Spermatophyta</taxon>
        <taxon>Magnoliopsida</taxon>
        <taxon>eudicotyledons</taxon>
        <taxon>Gunneridae</taxon>
        <taxon>Pentapetalae</taxon>
        <taxon>rosids</taxon>
        <taxon>fabids</taxon>
        <taxon>Rosales</taxon>
        <taxon>Rosaceae</taxon>
        <taxon>Amygdaloideae</taxon>
        <taxon>Maleae</taxon>
        <taxon>Malus</taxon>
    </lineage>
</organism>
<feature type="transmembrane region" description="Helical" evidence="1">
    <location>
        <begin position="6"/>
        <end position="23"/>
    </location>
</feature>
<gene>
    <name evidence="2" type="ORF">C1H46_044782</name>
</gene>
<feature type="transmembrane region" description="Helical" evidence="1">
    <location>
        <begin position="55"/>
        <end position="76"/>
    </location>
</feature>
<protein>
    <recommendedName>
        <fullName evidence="4">Squalene monooxygenase</fullName>
    </recommendedName>
</protein>
<evidence type="ECO:0008006" key="4">
    <source>
        <dbReference type="Google" id="ProtNLM"/>
    </source>
</evidence>
<dbReference type="SUPFAM" id="SSF51905">
    <property type="entry name" value="FAD/NAD(P)-binding domain"/>
    <property type="match status" value="1"/>
</dbReference>
<keyword evidence="1" id="KW-1133">Transmembrane helix</keyword>
<evidence type="ECO:0000256" key="1">
    <source>
        <dbReference type="SAM" id="Phobius"/>
    </source>
</evidence>
<dbReference type="EMBL" id="VIEB01002811">
    <property type="protein sequence ID" value="TQD69685.1"/>
    <property type="molecule type" value="Genomic_DNA"/>
</dbReference>
<dbReference type="STRING" id="106549.A0A540K638"/>
<keyword evidence="1" id="KW-0812">Transmembrane</keyword>
<dbReference type="AlphaFoldDB" id="A0A540K638"/>
<accession>A0A540K638</accession>
<dbReference type="InterPro" id="IPR036188">
    <property type="entry name" value="FAD/NAD-bd_sf"/>
</dbReference>
<dbReference type="Gene3D" id="3.50.50.60">
    <property type="entry name" value="FAD/NAD(P)-binding domain"/>
    <property type="match status" value="1"/>
</dbReference>
<proteinExistence type="predicted"/>
<keyword evidence="1" id="KW-0472">Membrane</keyword>
<name>A0A540K638_MALBA</name>
<reference evidence="2 3" key="1">
    <citation type="journal article" date="2019" name="G3 (Bethesda)">
        <title>Sequencing of a Wild Apple (Malus baccata) Genome Unravels the Differences Between Cultivated and Wild Apple Species Regarding Disease Resistance and Cold Tolerance.</title>
        <authorList>
            <person name="Chen X."/>
        </authorList>
    </citation>
    <scope>NUCLEOTIDE SEQUENCE [LARGE SCALE GENOMIC DNA]</scope>
    <source>
        <strain evidence="3">cv. Shandingzi</strain>
        <tissue evidence="2">Leaves</tissue>
    </source>
</reference>
<sequence>MVYEYVLAAVLVSLLSSVFFVFVNTTYGDKKDDDVANVSATGVFLTPEIEKSTDVVIVGAGVAGAALAYTLGKVIIISPFLYLHNLHFLVFYLFLFILRRLNIL</sequence>
<feature type="transmembrane region" description="Helical" evidence="1">
    <location>
        <begin position="82"/>
        <end position="98"/>
    </location>
</feature>
<evidence type="ECO:0000313" key="3">
    <source>
        <dbReference type="Proteomes" id="UP000315295"/>
    </source>
</evidence>
<evidence type="ECO:0000313" key="2">
    <source>
        <dbReference type="EMBL" id="TQD69685.1"/>
    </source>
</evidence>
<dbReference type="Proteomes" id="UP000315295">
    <property type="component" value="Unassembled WGS sequence"/>
</dbReference>
<comment type="caution">
    <text evidence="2">The sequence shown here is derived from an EMBL/GenBank/DDBJ whole genome shotgun (WGS) entry which is preliminary data.</text>
</comment>